<keyword evidence="11 12" id="KW-0472">Membrane</keyword>
<keyword evidence="10" id="KW-0408">Iron</keyword>
<gene>
    <name evidence="14" type="ORF">HJ583_011845</name>
</gene>
<evidence type="ECO:0000256" key="3">
    <source>
        <dbReference type="ARBA" id="ARBA00022448"/>
    </source>
</evidence>
<evidence type="ECO:0000256" key="2">
    <source>
        <dbReference type="ARBA" id="ARBA00008622"/>
    </source>
</evidence>
<dbReference type="SUPFAM" id="SSF81342">
    <property type="entry name" value="Transmembrane di-heme cytochromes"/>
    <property type="match status" value="1"/>
</dbReference>
<feature type="transmembrane region" description="Helical" evidence="12">
    <location>
        <begin position="33"/>
        <end position="54"/>
    </location>
</feature>
<sequence>MTEEHRHGERRHADRRHPEDGGRIYILPGWVRIWHWCNALLILTLIATGISLHFAGGKAPLIEFSLAVRIHNVAGLLLVVLYIFFVVANAVTGNWWQFVPRPPGILERCLKQTRFYLWGVFKGETEPYPVTREENFNTLQAITYWFMIYLVMPVLVGSGLIFMFPQFAPGEMFGLDGLLPVAVLHYASACIVLAFLIAHVYLCTFGKKISSTFKTMITGWHEH</sequence>
<keyword evidence="7" id="KW-0479">Metal-binding</keyword>
<evidence type="ECO:0000256" key="8">
    <source>
        <dbReference type="ARBA" id="ARBA00022982"/>
    </source>
</evidence>
<dbReference type="InterPro" id="IPR016174">
    <property type="entry name" value="Di-haem_cyt_TM"/>
</dbReference>
<evidence type="ECO:0000313" key="15">
    <source>
        <dbReference type="Proteomes" id="UP000778523"/>
    </source>
</evidence>
<feature type="transmembrane region" description="Helical" evidence="12">
    <location>
        <begin position="142"/>
        <end position="164"/>
    </location>
</feature>
<dbReference type="PANTHER" id="PTHR30485">
    <property type="entry name" value="NI/FE-HYDROGENASE 1 B-TYPE CYTOCHROME SUBUNIT"/>
    <property type="match status" value="1"/>
</dbReference>
<evidence type="ECO:0000256" key="10">
    <source>
        <dbReference type="ARBA" id="ARBA00023004"/>
    </source>
</evidence>
<dbReference type="InterPro" id="IPR000516">
    <property type="entry name" value="Ni-dep_Hydgase_cyt-B"/>
</dbReference>
<evidence type="ECO:0000256" key="4">
    <source>
        <dbReference type="ARBA" id="ARBA00022475"/>
    </source>
</evidence>
<keyword evidence="15" id="KW-1185">Reference proteome</keyword>
<dbReference type="Gene3D" id="1.20.950.20">
    <property type="entry name" value="Transmembrane di-heme cytochromes, Chain C"/>
    <property type="match status" value="1"/>
</dbReference>
<organism evidence="14 15">
    <name type="scientific">Uliginosibacterium aquaticum</name>
    <dbReference type="NCBI Taxonomy" id="2731212"/>
    <lineage>
        <taxon>Bacteria</taxon>
        <taxon>Pseudomonadati</taxon>
        <taxon>Pseudomonadota</taxon>
        <taxon>Betaproteobacteria</taxon>
        <taxon>Rhodocyclales</taxon>
        <taxon>Zoogloeaceae</taxon>
        <taxon>Uliginosibacterium</taxon>
    </lineage>
</organism>
<dbReference type="EMBL" id="JABCSC020000003">
    <property type="protein sequence ID" value="NSL55720.1"/>
    <property type="molecule type" value="Genomic_DNA"/>
</dbReference>
<comment type="subcellular location">
    <subcellularLocation>
        <location evidence="1">Cell membrane</location>
        <topology evidence="1">Multi-pass membrane protein</topology>
    </subcellularLocation>
</comment>
<keyword evidence="5" id="KW-0349">Heme</keyword>
<evidence type="ECO:0000256" key="11">
    <source>
        <dbReference type="ARBA" id="ARBA00023136"/>
    </source>
</evidence>
<dbReference type="InterPro" id="IPR011577">
    <property type="entry name" value="Cyt_b561_bac/Ni-Hgenase"/>
</dbReference>
<reference evidence="14 15" key="1">
    <citation type="submission" date="2020-06" db="EMBL/GenBank/DDBJ databases">
        <title>Draft genome of Uliginosibacterium sp. IMCC34675.</title>
        <authorList>
            <person name="Song J."/>
        </authorList>
    </citation>
    <scope>NUCLEOTIDE SEQUENCE [LARGE SCALE GENOMIC DNA]</scope>
    <source>
        <strain evidence="14 15">IMCC34675</strain>
    </source>
</reference>
<dbReference type="PRINTS" id="PR00161">
    <property type="entry name" value="NIHGNASECYTB"/>
</dbReference>
<dbReference type="RefSeq" id="WP_170022129.1">
    <property type="nucleotide sequence ID" value="NZ_JABCSC020000003.1"/>
</dbReference>
<name>A0ABX2INW7_9RHOO</name>
<feature type="transmembrane region" description="Helical" evidence="12">
    <location>
        <begin position="74"/>
        <end position="96"/>
    </location>
</feature>
<dbReference type="PANTHER" id="PTHR30485:SF1">
    <property type="entry name" value="CYTOCHROME YDHU-RELATED"/>
    <property type="match status" value="1"/>
</dbReference>
<dbReference type="Proteomes" id="UP000778523">
    <property type="component" value="Unassembled WGS sequence"/>
</dbReference>
<evidence type="ECO:0000259" key="13">
    <source>
        <dbReference type="Pfam" id="PF01292"/>
    </source>
</evidence>
<accession>A0ABX2INW7</accession>
<proteinExistence type="inferred from homology"/>
<dbReference type="Pfam" id="PF01292">
    <property type="entry name" value="Ni_hydr_CYTB"/>
    <property type="match status" value="1"/>
</dbReference>
<feature type="transmembrane region" description="Helical" evidence="12">
    <location>
        <begin position="184"/>
        <end position="206"/>
    </location>
</feature>
<feature type="domain" description="Cytochrome b561 bacterial/Ni-hydrogenase" evidence="13">
    <location>
        <begin position="28"/>
        <end position="219"/>
    </location>
</feature>
<evidence type="ECO:0000313" key="14">
    <source>
        <dbReference type="EMBL" id="NSL55720.1"/>
    </source>
</evidence>
<dbReference type="InterPro" id="IPR051542">
    <property type="entry name" value="Hydrogenase_cytochrome"/>
</dbReference>
<evidence type="ECO:0000256" key="9">
    <source>
        <dbReference type="ARBA" id="ARBA00022989"/>
    </source>
</evidence>
<keyword evidence="3" id="KW-0813">Transport</keyword>
<keyword evidence="8" id="KW-0249">Electron transport</keyword>
<evidence type="ECO:0000256" key="1">
    <source>
        <dbReference type="ARBA" id="ARBA00004651"/>
    </source>
</evidence>
<comment type="caution">
    <text evidence="14">The sequence shown here is derived from an EMBL/GenBank/DDBJ whole genome shotgun (WGS) entry which is preliminary data.</text>
</comment>
<keyword evidence="4" id="KW-1003">Cell membrane</keyword>
<comment type="similarity">
    <text evidence="2">Belongs to the HupC/HyaC/HydC family.</text>
</comment>
<evidence type="ECO:0000256" key="6">
    <source>
        <dbReference type="ARBA" id="ARBA00022692"/>
    </source>
</evidence>
<keyword evidence="9 12" id="KW-1133">Transmembrane helix</keyword>
<keyword evidence="6 12" id="KW-0812">Transmembrane</keyword>
<evidence type="ECO:0000256" key="7">
    <source>
        <dbReference type="ARBA" id="ARBA00022723"/>
    </source>
</evidence>
<protein>
    <submittedName>
        <fullName evidence="14">Cytochrome b/b6 domain-containing protein</fullName>
    </submittedName>
</protein>
<evidence type="ECO:0000256" key="5">
    <source>
        <dbReference type="ARBA" id="ARBA00022617"/>
    </source>
</evidence>
<evidence type="ECO:0000256" key="12">
    <source>
        <dbReference type="SAM" id="Phobius"/>
    </source>
</evidence>